<dbReference type="InterPro" id="IPR051803">
    <property type="entry name" value="TA_system_RelE-like_toxin"/>
</dbReference>
<sequence>MASSANLGQQLENYVNELVKSGRYNSRSEVLREGVRLVEEREKRLMALDLAIADAEAGRFKPISDVAARLWPNMTAVRDRPHHRQAEADLERIGDYITKDDLQRAASFIKERLERCERLAETPNGFSLVRRYEHTGVRRRPCGNYLIFYRVGEDRIEILHILNGAQEFESILFSEGSNQ</sequence>
<dbReference type="Proteomes" id="UP000295021">
    <property type="component" value="Unassembled WGS sequence"/>
</dbReference>
<dbReference type="InterPro" id="IPR035093">
    <property type="entry name" value="RelE/ParE_toxin_dom_sf"/>
</dbReference>
<dbReference type="Gene3D" id="3.30.2310.20">
    <property type="entry name" value="RelE-like"/>
    <property type="match status" value="1"/>
</dbReference>
<keyword evidence="2" id="KW-1277">Toxin-antitoxin system</keyword>
<dbReference type="EMBL" id="SMBI01000010">
    <property type="protein sequence ID" value="TCU21527.1"/>
    <property type="molecule type" value="Genomic_DNA"/>
</dbReference>
<dbReference type="CDD" id="cd22231">
    <property type="entry name" value="RHH_NikR_HicB-like"/>
    <property type="match status" value="1"/>
</dbReference>
<comment type="caution">
    <text evidence="3">The sequence shown here is derived from an EMBL/GenBank/DDBJ whole genome shotgun (WGS) entry which is preliminary data.</text>
</comment>
<organism evidence="3 4">
    <name type="scientific">Rhizobium laguerreae</name>
    <dbReference type="NCBI Taxonomy" id="1076926"/>
    <lineage>
        <taxon>Bacteria</taxon>
        <taxon>Pseudomonadati</taxon>
        <taxon>Pseudomonadota</taxon>
        <taxon>Alphaproteobacteria</taxon>
        <taxon>Hyphomicrobiales</taxon>
        <taxon>Rhizobiaceae</taxon>
        <taxon>Rhizobium/Agrobacterium group</taxon>
        <taxon>Rhizobium</taxon>
    </lineage>
</organism>
<dbReference type="PANTHER" id="PTHR33755">
    <property type="entry name" value="TOXIN PARE1-RELATED"/>
    <property type="match status" value="1"/>
</dbReference>
<gene>
    <name evidence="3" type="ORF">EV131_110113</name>
</gene>
<evidence type="ECO:0000313" key="3">
    <source>
        <dbReference type="EMBL" id="TCU21527.1"/>
    </source>
</evidence>
<dbReference type="Pfam" id="PF05016">
    <property type="entry name" value="ParE_toxin"/>
    <property type="match status" value="1"/>
</dbReference>
<dbReference type="PANTHER" id="PTHR33755:SF6">
    <property type="entry name" value="PLASMID STABILIZATION SYSTEM PROTEIN"/>
    <property type="match status" value="1"/>
</dbReference>
<dbReference type="SUPFAM" id="SSF47598">
    <property type="entry name" value="Ribbon-helix-helix"/>
    <property type="match status" value="1"/>
</dbReference>
<proteinExistence type="inferred from homology"/>
<evidence type="ECO:0000313" key="4">
    <source>
        <dbReference type="Proteomes" id="UP000295021"/>
    </source>
</evidence>
<dbReference type="Pfam" id="PF03693">
    <property type="entry name" value="ParD_antitoxin"/>
    <property type="match status" value="1"/>
</dbReference>
<protein>
    <submittedName>
        <fullName evidence="3">Addiction module CopG family antidote</fullName>
    </submittedName>
</protein>
<accession>A0AAX2QGB1</accession>
<dbReference type="GO" id="GO:0006355">
    <property type="term" value="P:regulation of DNA-templated transcription"/>
    <property type="evidence" value="ECO:0007669"/>
    <property type="project" value="InterPro"/>
</dbReference>
<dbReference type="InterPro" id="IPR038296">
    <property type="entry name" value="ParD_sf"/>
</dbReference>
<dbReference type="Gene3D" id="6.10.10.120">
    <property type="entry name" value="Antitoxin ParD1-like"/>
    <property type="match status" value="1"/>
</dbReference>
<dbReference type="InterPro" id="IPR022789">
    <property type="entry name" value="ParD"/>
</dbReference>
<evidence type="ECO:0000256" key="2">
    <source>
        <dbReference type="ARBA" id="ARBA00022649"/>
    </source>
</evidence>
<name>A0AAX2QGB1_9HYPH</name>
<dbReference type="NCBIfam" id="TIGR02606">
    <property type="entry name" value="antidote_CC2985"/>
    <property type="match status" value="1"/>
</dbReference>
<dbReference type="InterPro" id="IPR010985">
    <property type="entry name" value="Ribbon_hlx_hlx"/>
</dbReference>
<dbReference type="AlphaFoldDB" id="A0AAX2QGB1"/>
<evidence type="ECO:0000256" key="1">
    <source>
        <dbReference type="ARBA" id="ARBA00006226"/>
    </source>
</evidence>
<reference evidence="3 4" key="1">
    <citation type="submission" date="2019-03" db="EMBL/GenBank/DDBJ databases">
        <title>Genomic Encyclopedia of Type Strains, Phase IV (KMG-V): Genome sequencing to study the core and pangenomes of soil and plant-associated prokaryotes.</title>
        <authorList>
            <person name="Whitman W."/>
        </authorList>
    </citation>
    <scope>NUCLEOTIDE SEQUENCE [LARGE SCALE GENOMIC DNA]</scope>
    <source>
        <strain evidence="3 4">FB403</strain>
    </source>
</reference>
<comment type="similarity">
    <text evidence="1">Belongs to the RelE toxin family.</text>
</comment>
<dbReference type="InterPro" id="IPR007712">
    <property type="entry name" value="RelE/ParE_toxin"/>
</dbReference>